<dbReference type="AlphaFoldDB" id="A0A382RIP2"/>
<dbReference type="PROSITE" id="PS00165">
    <property type="entry name" value="DEHYDRATASE_SER_THR"/>
    <property type="match status" value="1"/>
</dbReference>
<evidence type="ECO:0000256" key="2">
    <source>
        <dbReference type="ARBA" id="ARBA00022898"/>
    </source>
</evidence>
<gene>
    <name evidence="5" type="ORF">METZ01_LOCUS350433</name>
</gene>
<evidence type="ECO:0000259" key="4">
    <source>
        <dbReference type="Pfam" id="PF00291"/>
    </source>
</evidence>
<proteinExistence type="predicted"/>
<dbReference type="PANTHER" id="PTHR48078:SF6">
    <property type="entry name" value="L-THREONINE DEHYDRATASE CATABOLIC TDCB"/>
    <property type="match status" value="1"/>
</dbReference>
<name>A0A382RIP2_9ZZZZ</name>
<evidence type="ECO:0000256" key="3">
    <source>
        <dbReference type="ARBA" id="ARBA00023239"/>
    </source>
</evidence>
<dbReference type="GO" id="GO:0003941">
    <property type="term" value="F:L-serine ammonia-lyase activity"/>
    <property type="evidence" value="ECO:0007669"/>
    <property type="project" value="TreeGrafter"/>
</dbReference>
<feature type="non-terminal residue" evidence="5">
    <location>
        <position position="1"/>
    </location>
</feature>
<evidence type="ECO:0000256" key="1">
    <source>
        <dbReference type="ARBA" id="ARBA00001933"/>
    </source>
</evidence>
<feature type="non-terminal residue" evidence="5">
    <location>
        <position position="208"/>
    </location>
</feature>
<dbReference type="Pfam" id="PF00291">
    <property type="entry name" value="PALP"/>
    <property type="match status" value="1"/>
</dbReference>
<dbReference type="EMBL" id="UINC01122022">
    <property type="protein sequence ID" value="SVC97579.1"/>
    <property type="molecule type" value="Genomic_DNA"/>
</dbReference>
<comment type="cofactor">
    <cofactor evidence="1">
        <name>pyridoxal 5'-phosphate</name>
        <dbReference type="ChEBI" id="CHEBI:597326"/>
    </cofactor>
</comment>
<dbReference type="InterPro" id="IPR050147">
    <property type="entry name" value="Ser/Thr_Dehydratase"/>
</dbReference>
<dbReference type="Gene3D" id="3.40.50.1100">
    <property type="match status" value="2"/>
</dbReference>
<dbReference type="InterPro" id="IPR036052">
    <property type="entry name" value="TrpB-like_PALP_sf"/>
</dbReference>
<keyword evidence="2" id="KW-0663">Pyridoxal phosphate</keyword>
<dbReference type="SUPFAM" id="SSF53686">
    <property type="entry name" value="Tryptophan synthase beta subunit-like PLP-dependent enzymes"/>
    <property type="match status" value="1"/>
</dbReference>
<dbReference type="GO" id="GO:0006565">
    <property type="term" value="P:L-serine catabolic process"/>
    <property type="evidence" value="ECO:0007669"/>
    <property type="project" value="TreeGrafter"/>
</dbReference>
<reference evidence="5" key="1">
    <citation type="submission" date="2018-05" db="EMBL/GenBank/DDBJ databases">
        <authorList>
            <person name="Lanie J.A."/>
            <person name="Ng W.-L."/>
            <person name="Kazmierczak K.M."/>
            <person name="Andrzejewski T.M."/>
            <person name="Davidsen T.M."/>
            <person name="Wayne K.J."/>
            <person name="Tettelin H."/>
            <person name="Glass J.I."/>
            <person name="Rusch D."/>
            <person name="Podicherti R."/>
            <person name="Tsui H.-C.T."/>
            <person name="Winkler M.E."/>
        </authorList>
    </citation>
    <scope>NUCLEOTIDE SEQUENCE</scope>
</reference>
<protein>
    <recommendedName>
        <fullName evidence="4">Tryptophan synthase beta chain-like PALP domain-containing protein</fullName>
    </recommendedName>
</protein>
<dbReference type="PANTHER" id="PTHR48078">
    <property type="entry name" value="THREONINE DEHYDRATASE, MITOCHONDRIAL-RELATED"/>
    <property type="match status" value="1"/>
</dbReference>
<dbReference type="GO" id="GO:0004794">
    <property type="term" value="F:threonine deaminase activity"/>
    <property type="evidence" value="ECO:0007669"/>
    <property type="project" value="TreeGrafter"/>
</dbReference>
<dbReference type="InterPro" id="IPR000634">
    <property type="entry name" value="Ser/Thr_deHydtase_PyrdxlP-BS"/>
</dbReference>
<evidence type="ECO:0000313" key="5">
    <source>
        <dbReference type="EMBL" id="SVC97579.1"/>
    </source>
</evidence>
<accession>A0A382RIP2</accession>
<dbReference type="InterPro" id="IPR001926">
    <property type="entry name" value="TrpB-like_PALP"/>
</dbReference>
<dbReference type="GO" id="GO:0030170">
    <property type="term" value="F:pyridoxal phosphate binding"/>
    <property type="evidence" value="ECO:0007669"/>
    <property type="project" value="InterPro"/>
</dbReference>
<keyword evidence="3" id="KW-0456">Lyase</keyword>
<dbReference type="GO" id="GO:0006567">
    <property type="term" value="P:L-threonine catabolic process"/>
    <property type="evidence" value="ECO:0007669"/>
    <property type="project" value="TreeGrafter"/>
</dbReference>
<organism evidence="5">
    <name type="scientific">marine metagenome</name>
    <dbReference type="NCBI Taxonomy" id="408172"/>
    <lineage>
        <taxon>unclassified sequences</taxon>
        <taxon>metagenomes</taxon>
        <taxon>ecological metagenomes</taxon>
    </lineage>
</organism>
<feature type="domain" description="Tryptophan synthase beta chain-like PALP" evidence="4">
    <location>
        <begin position="19"/>
        <end position="207"/>
    </location>
</feature>
<sequence>VITREEIEQARVELPSAVVITPALHADAISNETNATVLLKTENLQVTGSYKSRAAFTILNRLSDEQKQRGAAISSSGNFAAAFAYMGALLEVPTAVVMMRKTSLFKVERTRSFGAEVVLCENHNKARWDTLDRLEQERGLAAINTWEDADVIRGHGTIGIEILEQAPNVDIVIVPVSSSGLIAGIATAVKSLRPSVKVIGVQPVGSQA</sequence>
<dbReference type="GO" id="GO:0009097">
    <property type="term" value="P:isoleucine biosynthetic process"/>
    <property type="evidence" value="ECO:0007669"/>
    <property type="project" value="TreeGrafter"/>
</dbReference>